<feature type="domain" description="DUF7801" evidence="5">
    <location>
        <begin position="755"/>
        <end position="904"/>
    </location>
</feature>
<dbReference type="RefSeq" id="XP_025571936.1">
    <property type="nucleotide sequence ID" value="XM_025714084.1"/>
</dbReference>
<feature type="coiled-coil region" evidence="2">
    <location>
        <begin position="938"/>
        <end position="965"/>
    </location>
</feature>
<evidence type="ECO:0000256" key="3">
    <source>
        <dbReference type="SAM" id="MobiDB-lite"/>
    </source>
</evidence>
<name>A0A395GRL2_9EURO</name>
<evidence type="ECO:0000259" key="5">
    <source>
        <dbReference type="Pfam" id="PF25078"/>
    </source>
</evidence>
<reference evidence="6 7" key="1">
    <citation type="submission" date="2018-02" db="EMBL/GenBank/DDBJ databases">
        <title>The genomes of Aspergillus section Nigri reveals drivers in fungal speciation.</title>
        <authorList>
            <consortium name="DOE Joint Genome Institute"/>
            <person name="Vesth T.C."/>
            <person name="Nybo J."/>
            <person name="Theobald S."/>
            <person name="Brandl J."/>
            <person name="Frisvad J.C."/>
            <person name="Nielsen K.F."/>
            <person name="Lyhne E.K."/>
            <person name="Kogle M.E."/>
            <person name="Kuo A."/>
            <person name="Riley R."/>
            <person name="Clum A."/>
            <person name="Nolan M."/>
            <person name="Lipzen A."/>
            <person name="Salamov A."/>
            <person name="Henrissat B."/>
            <person name="Wiebenga A."/>
            <person name="De vries R.P."/>
            <person name="Grigoriev I.V."/>
            <person name="Mortensen U.H."/>
            <person name="Andersen M.R."/>
            <person name="Baker S.E."/>
        </authorList>
    </citation>
    <scope>NUCLEOTIDE SEQUENCE [LARGE SCALE GENOMIC DNA]</scope>
    <source>
        <strain evidence="6 7">CBS 121593</strain>
    </source>
</reference>
<feature type="domain" description="Up-regulated during septation protein 1" evidence="4">
    <location>
        <begin position="77"/>
        <end position="217"/>
    </location>
</feature>
<evidence type="ECO:0000256" key="1">
    <source>
        <dbReference type="ARBA" id="ARBA00023054"/>
    </source>
</evidence>
<proteinExistence type="predicted"/>
<dbReference type="Pfam" id="PF15456">
    <property type="entry name" value="Uds1"/>
    <property type="match status" value="1"/>
</dbReference>
<dbReference type="EMBL" id="KZ824461">
    <property type="protein sequence ID" value="RAK97608.1"/>
    <property type="molecule type" value="Genomic_DNA"/>
</dbReference>
<evidence type="ECO:0000313" key="6">
    <source>
        <dbReference type="EMBL" id="RAK97608.1"/>
    </source>
</evidence>
<dbReference type="AlphaFoldDB" id="A0A395GRL2"/>
<dbReference type="InterPro" id="IPR056703">
    <property type="entry name" value="DUF7801"/>
</dbReference>
<organism evidence="6 7">
    <name type="scientific">Aspergillus ibericus CBS 121593</name>
    <dbReference type="NCBI Taxonomy" id="1448316"/>
    <lineage>
        <taxon>Eukaryota</taxon>
        <taxon>Fungi</taxon>
        <taxon>Dikarya</taxon>
        <taxon>Ascomycota</taxon>
        <taxon>Pezizomycotina</taxon>
        <taxon>Eurotiomycetes</taxon>
        <taxon>Eurotiomycetidae</taxon>
        <taxon>Eurotiales</taxon>
        <taxon>Aspergillaceae</taxon>
        <taxon>Aspergillus</taxon>
        <taxon>Aspergillus subgen. Circumdati</taxon>
    </lineage>
</organism>
<dbReference type="GeneID" id="37218949"/>
<feature type="region of interest" description="Disordered" evidence="3">
    <location>
        <begin position="139"/>
        <end position="172"/>
    </location>
</feature>
<dbReference type="PANTHER" id="PTHR23160:SF19">
    <property type="entry name" value="MYOSIN HEAVY CHAIN-RELATED PROTEIN"/>
    <property type="match status" value="1"/>
</dbReference>
<dbReference type="Proteomes" id="UP000249402">
    <property type="component" value="Unassembled WGS sequence"/>
</dbReference>
<dbReference type="PANTHER" id="PTHR23160">
    <property type="entry name" value="SYNAPTONEMAL COMPLEX PROTEIN-RELATED"/>
    <property type="match status" value="1"/>
</dbReference>
<dbReference type="InterPro" id="IPR029191">
    <property type="entry name" value="Uds1"/>
</dbReference>
<evidence type="ECO:0000259" key="4">
    <source>
        <dbReference type="Pfam" id="PF15456"/>
    </source>
</evidence>
<dbReference type="Pfam" id="PF25078">
    <property type="entry name" value="DUF7801"/>
    <property type="match status" value="1"/>
</dbReference>
<keyword evidence="7" id="KW-1185">Reference proteome</keyword>
<feature type="coiled-coil region" evidence="2">
    <location>
        <begin position="608"/>
        <end position="790"/>
    </location>
</feature>
<dbReference type="OrthoDB" id="5569911at2759"/>
<feature type="coiled-coil region" evidence="2">
    <location>
        <begin position="408"/>
        <end position="570"/>
    </location>
</feature>
<evidence type="ECO:0000313" key="7">
    <source>
        <dbReference type="Proteomes" id="UP000249402"/>
    </source>
</evidence>
<dbReference type="VEuPathDB" id="FungiDB:BO80DRAFT_187498"/>
<dbReference type="Gene3D" id="1.10.287.1490">
    <property type="match status" value="1"/>
</dbReference>
<dbReference type="STRING" id="1448316.A0A395GRL2"/>
<feature type="coiled-coil region" evidence="2">
    <location>
        <begin position="839"/>
        <end position="901"/>
    </location>
</feature>
<evidence type="ECO:0000256" key="2">
    <source>
        <dbReference type="SAM" id="Coils"/>
    </source>
</evidence>
<feature type="region of interest" description="Disordered" evidence="3">
    <location>
        <begin position="1"/>
        <end position="34"/>
    </location>
</feature>
<protein>
    <submittedName>
        <fullName evidence="6">Involucrin repeat protein</fullName>
    </submittedName>
</protein>
<sequence>MNMNPLDIRASQSSYGEPSPLAAASYGAPQPPPTKVLMEGYRDALDPQPAEKPRYTPINTAYPQSSEPLNTHDPVAMYLLTETAMTDSTHYEILSLEEVEALKKEHKFLSSRLNAAKGNLALEMKLRDAAMSLSRLYTSKSPSASGDYDVDTAPNSRQSRRSLMGPNDPTMDKTEEELALSTRKCEELAQEIWTLERKVQQVNNRLLEHTAGILQMTHKGLKKNIQNNIPDTPESLSSHNTRGSVDDFDDRSFYKPTEHLNGSHGHGAREGPTLNGLGLEAIQDTESRLEYLSGKMRDMILQSNPDHDLAPIPQPSHEEGPVNPTATVEAHLAYIENGMNMLGSNLSSGLPQSRAVDYESEQQLEEINARLYSVVQQSGVPHAQTLPPPPDPSHGDMAEQFGYLSAGINGLEERIDKLLEQKSILTTQIQQQRELNSKSDAERDAHIADLGEQLTHVRKELELSESEGQRSREALEQAMEQLEAMRQELASHQEEHKMEDVSGVLTSEKEARARAEAEIERLQTVMEELQHEKEAQSEAHEARVRAENELAQLEAHVNELRSQHATRTEELTVAHSQAQSEITRLQGVIDQVQGETDAKVEAATEAHFQQLRSQADAHTEELTAARSQADSEIARLQDLISQLQDEVGTKAEASEAHERAEQQILQLEETLQQIRNESDAQIREATESRAQAESEVVRLETLLGQLRTDMEPQLKEATEARTQAEGEVSRLEATLSQLRADVEVLESQLKQVTAARSSAEENATRLQAELTEMEGEVVRAQTELTMAKAELDGAYGSRAQRAADIAANPAIQREFDELNTRNLELAEELAALKAGKPGSSDLQHRVEALERELRETVDDYEAMTKASIEFERERERFEGVIDALRDRCEQLETQLNEERINWMGSGRDGHYETTSTMVLKNEFKKMMRDTRVENMKILKAEQEERRRLEGLIRNLKKEQANLTGKSSLSQGIPAQ</sequence>
<accession>A0A395GRL2</accession>
<gene>
    <name evidence="6" type="ORF">BO80DRAFT_187498</name>
</gene>
<keyword evidence="1 2" id="KW-0175">Coiled coil</keyword>